<evidence type="ECO:0000313" key="5">
    <source>
        <dbReference type="EMBL" id="AJC12620.1"/>
    </source>
</evidence>
<dbReference type="OrthoDB" id="8075495at2"/>
<dbReference type="AlphaFoldDB" id="A0A0A8B5F1"/>
<evidence type="ECO:0000256" key="3">
    <source>
        <dbReference type="ARBA" id="ARBA00022989"/>
    </source>
</evidence>
<gene>
    <name evidence="5" type="ORF">JI75_08115</name>
</gene>
<keyword evidence="2" id="KW-0812">Transmembrane</keyword>
<dbReference type="EMBL" id="CP009302">
    <property type="protein sequence ID" value="AJC12620.1"/>
    <property type="molecule type" value="Genomic_DNA"/>
</dbReference>
<reference evidence="5 6" key="2">
    <citation type="journal article" date="2015" name="Genome Announc.">
        <title>Complete Genome Sequence of Coriobacteriaceae Strain 68-1-3, a Novel Mucus-Degrading Isolate from the Swine Intestinal Tract.</title>
        <authorList>
            <person name="Looft T."/>
            <person name="Bayles D.O."/>
            <person name="Alt D.P."/>
            <person name="Stanton T.B."/>
        </authorList>
    </citation>
    <scope>NUCLEOTIDE SEQUENCE [LARGE SCALE GENOMIC DNA]</scope>
    <source>
        <strain evidence="5 6">68-1-3</strain>
    </source>
</reference>
<comment type="subcellular location">
    <subcellularLocation>
        <location evidence="1">Membrane</location>
        <topology evidence="1">Multi-pass membrane protein</topology>
    </subcellularLocation>
</comment>
<dbReference type="HOGENOM" id="CLU_1072473_0_0_11"/>
<keyword evidence="3" id="KW-1133">Transmembrane helix</keyword>
<keyword evidence="4" id="KW-0472">Membrane</keyword>
<dbReference type="STRING" id="1531429.JI75_08115"/>
<protein>
    <submittedName>
        <fullName evidence="5">Uncharacterized protein</fullName>
    </submittedName>
</protein>
<evidence type="ECO:0000256" key="2">
    <source>
        <dbReference type="ARBA" id="ARBA00022692"/>
    </source>
</evidence>
<proteinExistence type="predicted"/>
<evidence type="ECO:0000256" key="1">
    <source>
        <dbReference type="ARBA" id="ARBA00004141"/>
    </source>
</evidence>
<dbReference type="RefSeq" id="WP_039690060.1">
    <property type="nucleotide sequence ID" value="NZ_CP009302.1"/>
</dbReference>
<dbReference type="PANTHER" id="PTHR33514:SF13">
    <property type="entry name" value="PROTEIN ABCI12, CHLOROPLASTIC"/>
    <property type="match status" value="1"/>
</dbReference>
<evidence type="ECO:0000256" key="4">
    <source>
        <dbReference type="ARBA" id="ARBA00023136"/>
    </source>
</evidence>
<sequence length="259" mass="26767">MQSRPADIIRFEAPSIATEGKLALCLSFCASLPFCRSWYGLAALTVLLAAACQAAGESPRSVSRGIRPLVPIFLITIVWGAIGTSLGSMHGHAGAVAVDGAGALESLEAVARVVLFIGATSLAARSCPFEDVNRAFLRILAPFEKTGISASDIALALGLALRFVPTLVEEGRSIGRSQLSRGACLTHGGPAARIAAWTSLVAPLVAGSLRRSQRVGTSLRARCYRSQGRSALGGSQRKPGNPAIAALACLVPPLIAVLS</sequence>
<keyword evidence="6" id="KW-1185">Reference proteome</keyword>
<dbReference type="Pfam" id="PF02361">
    <property type="entry name" value="CbiQ"/>
    <property type="match status" value="1"/>
</dbReference>
<dbReference type="Proteomes" id="UP000031121">
    <property type="component" value="Chromosome"/>
</dbReference>
<dbReference type="GO" id="GO:0005886">
    <property type="term" value="C:plasma membrane"/>
    <property type="evidence" value="ECO:0007669"/>
    <property type="project" value="TreeGrafter"/>
</dbReference>
<name>A0A0A8B5F1_9ACTN</name>
<organism evidence="5 6">
    <name type="scientific">Berryella intestinalis</name>
    <dbReference type="NCBI Taxonomy" id="1531429"/>
    <lineage>
        <taxon>Bacteria</taxon>
        <taxon>Bacillati</taxon>
        <taxon>Actinomycetota</taxon>
        <taxon>Coriobacteriia</taxon>
        <taxon>Eggerthellales</taxon>
        <taxon>Eggerthellaceae</taxon>
        <taxon>Berryella</taxon>
    </lineage>
</organism>
<reference evidence="6" key="1">
    <citation type="submission" date="2014-08" db="EMBL/GenBank/DDBJ databases">
        <title>Coriobacteriaceae sp. complete genome.</title>
        <authorList>
            <person name="Looft T."/>
            <person name="Bayles D.O."/>
            <person name="Stanton T.B."/>
        </authorList>
    </citation>
    <scope>NUCLEOTIDE SEQUENCE [LARGE SCALE GENOMIC DNA]</scope>
    <source>
        <strain evidence="6">68-1-3</strain>
    </source>
</reference>
<accession>A0A0A8B5F1</accession>
<dbReference type="CDD" id="cd16914">
    <property type="entry name" value="EcfT"/>
    <property type="match status" value="1"/>
</dbReference>
<dbReference type="PANTHER" id="PTHR33514">
    <property type="entry name" value="PROTEIN ABCI12, CHLOROPLASTIC"/>
    <property type="match status" value="1"/>
</dbReference>
<evidence type="ECO:0000313" key="6">
    <source>
        <dbReference type="Proteomes" id="UP000031121"/>
    </source>
</evidence>
<dbReference type="InterPro" id="IPR003339">
    <property type="entry name" value="ABC/ECF_trnsptr_transmembrane"/>
</dbReference>
<dbReference type="KEGG" id="cbac:JI75_08115"/>